<accession>A0ABQ7JYM8</accession>
<reference evidence="1 2" key="1">
    <citation type="journal article" date="2020" name="Fungal Divers.">
        <title>Resolving the Mortierellaceae phylogeny through synthesis of multi-gene phylogenetics and phylogenomics.</title>
        <authorList>
            <person name="Vandepol N."/>
            <person name="Liber J."/>
            <person name="Desiro A."/>
            <person name="Na H."/>
            <person name="Kennedy M."/>
            <person name="Barry K."/>
            <person name="Grigoriev I.V."/>
            <person name="Miller A.N."/>
            <person name="O'Donnell K."/>
            <person name="Stajich J.E."/>
            <person name="Bonito G."/>
        </authorList>
    </citation>
    <scope>NUCLEOTIDE SEQUENCE [LARGE SCALE GENOMIC DNA]</scope>
    <source>
        <strain evidence="1 2">AD045</strain>
    </source>
</reference>
<dbReference type="EMBL" id="JAAAIM010000450">
    <property type="protein sequence ID" value="KAG0287890.1"/>
    <property type="molecule type" value="Genomic_DNA"/>
</dbReference>
<evidence type="ECO:0000313" key="2">
    <source>
        <dbReference type="Proteomes" id="UP001194696"/>
    </source>
</evidence>
<sequence length="204" mass="23292">MVSTNTKLCSNCGEHFPTEGLDTVLPVQVSFADGVWSVLLCLECRRMEYYINLEPFPPGVDEYTDESSGLAILPRISQAEASEEYCMDLDNLRPCLPMSGLPVSEAFGFGVTRMYVERDVLILARWKFGGDAVINNAREVYAEQGRYVNRPLEGAVRERRNRIREAFLERGEFFAQPELWFVKNYVEVDQGDLWDIVETYAVPQ</sequence>
<organism evidence="1 2">
    <name type="scientific">Linnemannia gamsii</name>
    <dbReference type="NCBI Taxonomy" id="64522"/>
    <lineage>
        <taxon>Eukaryota</taxon>
        <taxon>Fungi</taxon>
        <taxon>Fungi incertae sedis</taxon>
        <taxon>Mucoromycota</taxon>
        <taxon>Mortierellomycotina</taxon>
        <taxon>Mortierellomycetes</taxon>
        <taxon>Mortierellales</taxon>
        <taxon>Mortierellaceae</taxon>
        <taxon>Linnemannia</taxon>
    </lineage>
</organism>
<dbReference type="Proteomes" id="UP001194696">
    <property type="component" value="Unassembled WGS sequence"/>
</dbReference>
<gene>
    <name evidence="1" type="ORF">BGZ96_008254</name>
</gene>
<proteinExistence type="predicted"/>
<comment type="caution">
    <text evidence="1">The sequence shown here is derived from an EMBL/GenBank/DDBJ whole genome shotgun (WGS) entry which is preliminary data.</text>
</comment>
<keyword evidence="2" id="KW-1185">Reference proteome</keyword>
<name>A0ABQ7JYM8_9FUNG</name>
<evidence type="ECO:0000313" key="1">
    <source>
        <dbReference type="EMBL" id="KAG0287890.1"/>
    </source>
</evidence>
<protein>
    <submittedName>
        <fullName evidence="1">Uncharacterized protein</fullName>
    </submittedName>
</protein>